<dbReference type="AlphaFoldDB" id="C8PI67"/>
<reference evidence="1 2" key="1">
    <citation type="submission" date="2009-07" db="EMBL/GenBank/DDBJ databases">
        <authorList>
            <person name="Madupu R."/>
            <person name="Sebastian Y."/>
            <person name="Durkin A.S."/>
            <person name="Torralba M."/>
            <person name="Methe B."/>
            <person name="Sutton G.G."/>
            <person name="Strausberg R.L."/>
            <person name="Nelson K.E."/>
        </authorList>
    </citation>
    <scope>NUCLEOTIDE SEQUENCE [LARGE SCALE GENOMIC DNA]</scope>
    <source>
        <strain evidence="1 2">RM3268</strain>
    </source>
</reference>
<protein>
    <submittedName>
        <fullName evidence="1">Uncharacterized protein</fullName>
    </submittedName>
</protein>
<accession>C8PI67</accession>
<gene>
    <name evidence="1" type="ORF">CAMGR0001_0048</name>
</gene>
<dbReference type="Proteomes" id="UP000005709">
    <property type="component" value="Unassembled WGS sequence"/>
</dbReference>
<keyword evidence="2" id="KW-1185">Reference proteome</keyword>
<comment type="caution">
    <text evidence="1">The sequence shown here is derived from an EMBL/GenBank/DDBJ whole genome shotgun (WGS) entry which is preliminary data.</text>
</comment>
<sequence length="38" mass="4421">MCEGKMSLNLKFYKFHTFRAWAEFCHGKINGKIKGGEL</sequence>
<evidence type="ECO:0000313" key="1">
    <source>
        <dbReference type="EMBL" id="EEV17457.1"/>
    </source>
</evidence>
<evidence type="ECO:0000313" key="2">
    <source>
        <dbReference type="Proteomes" id="UP000005709"/>
    </source>
</evidence>
<name>C8PI67_9BACT</name>
<proteinExistence type="predicted"/>
<dbReference type="EMBL" id="ACYG01000025">
    <property type="protein sequence ID" value="EEV17457.1"/>
    <property type="molecule type" value="Genomic_DNA"/>
</dbReference>
<organism evidence="1 2">
    <name type="scientific">Campylobacter gracilis RM3268</name>
    <dbReference type="NCBI Taxonomy" id="553220"/>
    <lineage>
        <taxon>Bacteria</taxon>
        <taxon>Pseudomonadati</taxon>
        <taxon>Campylobacterota</taxon>
        <taxon>Epsilonproteobacteria</taxon>
        <taxon>Campylobacterales</taxon>
        <taxon>Campylobacteraceae</taxon>
        <taxon>Campylobacter</taxon>
    </lineage>
</organism>